<reference evidence="6 7" key="1">
    <citation type="submission" date="2017-02" db="EMBL/GenBank/DDBJ databases">
        <title>Streptomyces pactum ACT12 Genome sequencing and assembly.</title>
        <authorList>
            <person name="Xue Q."/>
            <person name="Yan X."/>
            <person name="Jia L."/>
            <person name="Yan H."/>
        </authorList>
    </citation>
    <scope>NUCLEOTIDE SEQUENCE [LARGE SCALE GENOMIC DNA]</scope>
    <source>
        <strain evidence="6 7">ACT12</strain>
    </source>
</reference>
<dbReference type="Pfam" id="PF13185">
    <property type="entry name" value="GAF_2"/>
    <property type="match status" value="1"/>
</dbReference>
<dbReference type="InterPro" id="IPR011006">
    <property type="entry name" value="CheY-like_superfamily"/>
</dbReference>
<organism evidence="6 7">
    <name type="scientific">Streptomyces pactum</name>
    <dbReference type="NCBI Taxonomy" id="68249"/>
    <lineage>
        <taxon>Bacteria</taxon>
        <taxon>Bacillati</taxon>
        <taxon>Actinomycetota</taxon>
        <taxon>Actinomycetes</taxon>
        <taxon>Kitasatosporales</taxon>
        <taxon>Streptomycetaceae</taxon>
        <taxon>Streptomyces</taxon>
    </lineage>
</organism>
<dbReference type="PIRSF" id="PIRSF036625">
    <property type="entry name" value="GAF_ANTAR"/>
    <property type="match status" value="1"/>
</dbReference>
<evidence type="ECO:0000256" key="3">
    <source>
        <dbReference type="ARBA" id="ARBA00023015"/>
    </source>
</evidence>
<evidence type="ECO:0000256" key="1">
    <source>
        <dbReference type="ARBA" id="ARBA00022679"/>
    </source>
</evidence>
<dbReference type="GO" id="GO:0016301">
    <property type="term" value="F:kinase activity"/>
    <property type="evidence" value="ECO:0007669"/>
    <property type="project" value="UniProtKB-KW"/>
</dbReference>
<dbReference type="InterPro" id="IPR003018">
    <property type="entry name" value="GAF"/>
</dbReference>
<keyword evidence="2" id="KW-0418">Kinase</keyword>
<dbReference type="SUPFAM" id="SSF55781">
    <property type="entry name" value="GAF domain-like"/>
    <property type="match status" value="1"/>
</dbReference>
<dbReference type="Gene3D" id="3.30.450.40">
    <property type="match status" value="1"/>
</dbReference>
<dbReference type="Proteomes" id="UP000189443">
    <property type="component" value="Chromosome"/>
</dbReference>
<evidence type="ECO:0000256" key="2">
    <source>
        <dbReference type="ARBA" id="ARBA00022777"/>
    </source>
</evidence>
<dbReference type="InterPro" id="IPR005561">
    <property type="entry name" value="ANTAR"/>
</dbReference>
<dbReference type="Gene3D" id="1.10.10.10">
    <property type="entry name" value="Winged helix-like DNA-binding domain superfamily/Winged helix DNA-binding domain"/>
    <property type="match status" value="1"/>
</dbReference>
<dbReference type="KEGG" id="spac:B1H29_19200"/>
<evidence type="ECO:0000313" key="7">
    <source>
        <dbReference type="Proteomes" id="UP000189443"/>
    </source>
</evidence>
<dbReference type="SMART" id="SM00065">
    <property type="entry name" value="GAF"/>
    <property type="match status" value="1"/>
</dbReference>
<protein>
    <submittedName>
        <fullName evidence="6">Transcription antitermination regulator</fullName>
    </submittedName>
</protein>
<dbReference type="GO" id="GO:0003723">
    <property type="term" value="F:RNA binding"/>
    <property type="evidence" value="ECO:0007669"/>
    <property type="project" value="InterPro"/>
</dbReference>
<dbReference type="EMBL" id="CP019724">
    <property type="protein sequence ID" value="AQS68774.1"/>
    <property type="molecule type" value="Genomic_DNA"/>
</dbReference>
<dbReference type="InterPro" id="IPR036388">
    <property type="entry name" value="WH-like_DNA-bd_sf"/>
</dbReference>
<keyword evidence="1" id="KW-0808">Transferase</keyword>
<evidence type="ECO:0000313" key="6">
    <source>
        <dbReference type="EMBL" id="AQS68774.1"/>
    </source>
</evidence>
<keyword evidence="7" id="KW-1185">Reference proteome</keyword>
<keyword evidence="4" id="KW-0804">Transcription</keyword>
<keyword evidence="3" id="KW-0805">Transcription regulation</keyword>
<dbReference type="SUPFAM" id="SSF52172">
    <property type="entry name" value="CheY-like"/>
    <property type="match status" value="1"/>
</dbReference>
<dbReference type="PROSITE" id="PS50921">
    <property type="entry name" value="ANTAR"/>
    <property type="match status" value="1"/>
</dbReference>
<dbReference type="SMART" id="SM01012">
    <property type="entry name" value="ANTAR"/>
    <property type="match status" value="1"/>
</dbReference>
<gene>
    <name evidence="6" type="ORF">B1H29_19200</name>
</gene>
<dbReference type="Pfam" id="PF03861">
    <property type="entry name" value="ANTAR"/>
    <property type="match status" value="1"/>
</dbReference>
<feature type="domain" description="ANTAR" evidence="5">
    <location>
        <begin position="199"/>
        <end position="260"/>
    </location>
</feature>
<dbReference type="InterPro" id="IPR012074">
    <property type="entry name" value="GAF_ANTAR"/>
</dbReference>
<dbReference type="OrthoDB" id="4629915at2"/>
<proteinExistence type="predicted"/>
<evidence type="ECO:0000256" key="4">
    <source>
        <dbReference type="ARBA" id="ARBA00023163"/>
    </source>
</evidence>
<sequence length="274" mass="29811">MLFVLCSQSGMCCGALLRTAVWPRMPKRFVVAASEFTELPRFPVGFELAEALTSAARQLHGTGTPDDTLNTAVELAVRLLPGAEHAGISEIQRGSRLRTLAWTDDAVRFAAEPRHGGGREPHPDWERLWSTPVVRIDDSEADGGGNALSGLGLRSALSLRLRADRRRLTVLTAYAREPQAFDEDATRVGRLFTAHVSLALDSATVREQLTEAMRTRDLIGQATGILMERLDIDAAGAFDSLVKASQRENVKLRDLARRIVDANTGAGGRGVSER</sequence>
<dbReference type="STRING" id="68249.BC342_16270"/>
<name>A0A1S6JAJ2_9ACTN</name>
<accession>A0A1S6JAJ2</accession>
<evidence type="ECO:0000259" key="5">
    <source>
        <dbReference type="PROSITE" id="PS50921"/>
    </source>
</evidence>
<dbReference type="AlphaFoldDB" id="A0A1S6JAJ2"/>
<dbReference type="InterPro" id="IPR029016">
    <property type="entry name" value="GAF-like_dom_sf"/>
</dbReference>